<evidence type="ECO:0000313" key="6">
    <source>
        <dbReference type="Proteomes" id="UP000046176"/>
    </source>
</evidence>
<dbReference type="EMBL" id="CCRH01000015">
    <property type="protein sequence ID" value="CDZ39129.1"/>
    <property type="molecule type" value="Genomic_DNA"/>
</dbReference>
<protein>
    <submittedName>
        <fullName evidence="5">Peptidase M20</fullName>
    </submittedName>
</protein>
<organism evidence="5 6">
    <name type="scientific">Neorhizobium galegae bv. officinalis</name>
    <dbReference type="NCBI Taxonomy" id="323656"/>
    <lineage>
        <taxon>Bacteria</taxon>
        <taxon>Pseudomonadati</taxon>
        <taxon>Pseudomonadota</taxon>
        <taxon>Alphaproteobacteria</taxon>
        <taxon>Hyphomicrobiales</taxon>
        <taxon>Rhizobiaceae</taxon>
        <taxon>Rhizobium/Agrobacterium group</taxon>
        <taxon>Neorhizobium</taxon>
    </lineage>
</organism>
<dbReference type="InterPro" id="IPR011650">
    <property type="entry name" value="Peptidase_M20_dimer"/>
</dbReference>
<dbReference type="NCBIfam" id="NF006579">
    <property type="entry name" value="PRK09104.1"/>
    <property type="match status" value="1"/>
</dbReference>
<dbReference type="InterPro" id="IPR051458">
    <property type="entry name" value="Cyt/Met_Dipeptidase"/>
</dbReference>
<dbReference type="GO" id="GO:0046872">
    <property type="term" value="F:metal ion binding"/>
    <property type="evidence" value="ECO:0007669"/>
    <property type="project" value="UniProtKB-KW"/>
</dbReference>
<evidence type="ECO:0000259" key="4">
    <source>
        <dbReference type="Pfam" id="PF07687"/>
    </source>
</evidence>
<keyword evidence="2" id="KW-0479">Metal-binding</keyword>
<sequence length="465" mass="50465">MPKIPEDQIDAVLALVDAEIDESLARLFDLIRIPSISTDPGYRDQCKAAADWLSRDLGSIGFDASVRPTTGHPMVVAHQKDAAGPHLLFYAHYDVQPVDPLALWTSDPFEPRLEPLPNGDTAIVARGASDDKGQMMTFVEACRAWKAVTGRLPVQVSILFEGEEEAGSPSLAPFLDTTAEELKADMVYVCDTDMWDRETPAVTTMLRGLYSTEVEIACADRDLHSGMFGNAARNALQVLSDVVASLRTPDGGVAVEGFYNGVKELPEAIKAQWQRLPFDEKGFLAAIGLNIPAGEAGRSILEQVWARPSCEINGMSGGYTGEGFKTVIPARATAKISFRLVEGQVPEKIRDAFKAHVQARIPADCSVTFKDFGLAPATVMPIESPFLTKTLAALSTEWECEAALAGTGGSIPIIGEFKRRLGCDALLVGFARFDNRVHSPNEKYDLSSFHKGIRSWVRILAALAD</sequence>
<keyword evidence="3" id="KW-0378">Hydrolase</keyword>
<evidence type="ECO:0000256" key="1">
    <source>
        <dbReference type="ARBA" id="ARBA00022670"/>
    </source>
</evidence>
<name>A0A0T7FVS8_NEOGA</name>
<dbReference type="GO" id="GO:0006508">
    <property type="term" value="P:proteolysis"/>
    <property type="evidence" value="ECO:0007669"/>
    <property type="project" value="UniProtKB-KW"/>
</dbReference>
<dbReference type="SUPFAM" id="SSF53187">
    <property type="entry name" value="Zn-dependent exopeptidases"/>
    <property type="match status" value="1"/>
</dbReference>
<dbReference type="NCBIfam" id="NF005914">
    <property type="entry name" value="PRK07907.1"/>
    <property type="match status" value="1"/>
</dbReference>
<dbReference type="Proteomes" id="UP000046176">
    <property type="component" value="Unassembled WGS sequence"/>
</dbReference>
<dbReference type="PANTHER" id="PTHR43270">
    <property type="entry name" value="BETA-ALA-HIS DIPEPTIDASE"/>
    <property type="match status" value="1"/>
</dbReference>
<evidence type="ECO:0000313" key="5">
    <source>
        <dbReference type="EMBL" id="CDZ39129.1"/>
    </source>
</evidence>
<dbReference type="Gene3D" id="3.30.70.360">
    <property type="match status" value="1"/>
</dbReference>
<gene>
    <name evidence="5" type="ORF">NGAL_HAMBI1145_47200</name>
</gene>
<dbReference type="OrthoDB" id="9761532at2"/>
<reference evidence="5 6" key="1">
    <citation type="submission" date="2014-08" db="EMBL/GenBank/DDBJ databases">
        <authorList>
            <person name="Chen Y.-H."/>
        </authorList>
    </citation>
    <scope>NUCLEOTIDE SEQUENCE [LARGE SCALE GENOMIC DNA]</scope>
</reference>
<dbReference type="GO" id="GO:0008233">
    <property type="term" value="F:peptidase activity"/>
    <property type="evidence" value="ECO:0007669"/>
    <property type="project" value="UniProtKB-KW"/>
</dbReference>
<dbReference type="PANTHER" id="PTHR43270:SF12">
    <property type="entry name" value="SUCCINYL-DIAMINOPIMELATE DESUCCINYLASE"/>
    <property type="match status" value="1"/>
</dbReference>
<accession>A0A0T7FVS8</accession>
<evidence type="ECO:0000256" key="2">
    <source>
        <dbReference type="ARBA" id="ARBA00022723"/>
    </source>
</evidence>
<dbReference type="RefSeq" id="WP_046668576.1">
    <property type="nucleotide sequence ID" value="NZ_CCRH01000015.1"/>
</dbReference>
<dbReference type="InterPro" id="IPR002933">
    <property type="entry name" value="Peptidase_M20"/>
</dbReference>
<keyword evidence="1" id="KW-0645">Protease</keyword>
<proteinExistence type="predicted"/>
<dbReference type="Pfam" id="PF01546">
    <property type="entry name" value="Peptidase_M20"/>
    <property type="match status" value="1"/>
</dbReference>
<feature type="domain" description="Peptidase M20 dimerisation" evidence="4">
    <location>
        <begin position="211"/>
        <end position="363"/>
    </location>
</feature>
<dbReference type="Gene3D" id="3.40.630.10">
    <property type="entry name" value="Zn peptidases"/>
    <property type="match status" value="1"/>
</dbReference>
<dbReference type="Pfam" id="PF07687">
    <property type="entry name" value="M20_dimer"/>
    <property type="match status" value="1"/>
</dbReference>
<dbReference type="AlphaFoldDB" id="A0A0T7FVS8"/>
<evidence type="ECO:0000256" key="3">
    <source>
        <dbReference type="ARBA" id="ARBA00022801"/>
    </source>
</evidence>